<dbReference type="GO" id="GO:0004845">
    <property type="term" value="F:uracil phosphoribosyltransferase activity"/>
    <property type="evidence" value="ECO:0007669"/>
    <property type="project" value="UniProtKB-EC"/>
</dbReference>
<gene>
    <name evidence="11" type="ORF">RMAR0315_LOCUS387</name>
</gene>
<evidence type="ECO:0000256" key="3">
    <source>
        <dbReference type="ARBA" id="ARBA00009516"/>
    </source>
</evidence>
<evidence type="ECO:0000256" key="9">
    <source>
        <dbReference type="ARBA" id="ARBA00023134"/>
    </source>
</evidence>
<feature type="domain" description="Phosphoribosyltransferase" evidence="10">
    <location>
        <begin position="14"/>
        <end position="217"/>
    </location>
</feature>
<dbReference type="EC" id="2.4.2.9" evidence="4"/>
<evidence type="ECO:0000256" key="1">
    <source>
        <dbReference type="ARBA" id="ARBA00001946"/>
    </source>
</evidence>
<name>A0A7S0FY68_9RHOD</name>
<proteinExistence type="inferred from homology"/>
<evidence type="ECO:0000256" key="7">
    <source>
        <dbReference type="ARBA" id="ARBA00022679"/>
    </source>
</evidence>
<dbReference type="Pfam" id="PF14681">
    <property type="entry name" value="UPRTase"/>
    <property type="match status" value="1"/>
</dbReference>
<evidence type="ECO:0000313" key="11">
    <source>
        <dbReference type="EMBL" id="CAD8390047.1"/>
    </source>
</evidence>
<dbReference type="NCBIfam" id="NF001097">
    <property type="entry name" value="PRK00129.1"/>
    <property type="match status" value="1"/>
</dbReference>
<comment type="similarity">
    <text evidence="3">Belongs to the UPRTase family.</text>
</comment>
<evidence type="ECO:0000256" key="6">
    <source>
        <dbReference type="ARBA" id="ARBA00022676"/>
    </source>
</evidence>
<keyword evidence="8" id="KW-0547">Nucleotide-binding</keyword>
<keyword evidence="6" id="KW-0328">Glycosyltransferase</keyword>
<dbReference type="GO" id="GO:0005525">
    <property type="term" value="F:GTP binding"/>
    <property type="evidence" value="ECO:0007669"/>
    <property type="project" value="UniProtKB-KW"/>
</dbReference>
<organism evidence="11">
    <name type="scientific">Rhodosorus marinus</name>
    <dbReference type="NCBI Taxonomy" id="101924"/>
    <lineage>
        <taxon>Eukaryota</taxon>
        <taxon>Rhodophyta</taxon>
        <taxon>Stylonematophyceae</taxon>
        <taxon>Stylonematales</taxon>
        <taxon>Stylonemataceae</taxon>
        <taxon>Rhodosorus</taxon>
    </lineage>
</organism>
<keyword evidence="9" id="KW-0342">GTP-binding</keyword>
<evidence type="ECO:0000259" key="10">
    <source>
        <dbReference type="Pfam" id="PF14681"/>
    </source>
</evidence>
<dbReference type="GO" id="GO:0008655">
    <property type="term" value="P:pyrimidine-containing compound salvage"/>
    <property type="evidence" value="ECO:0007669"/>
    <property type="project" value="UniProtKB-ARBA"/>
</dbReference>
<dbReference type="FunFam" id="3.40.50.2020:FF:000023">
    <property type="entry name" value="Probable uracil phosphoribosyltransferase"/>
    <property type="match status" value="1"/>
</dbReference>
<evidence type="ECO:0000256" key="8">
    <source>
        <dbReference type="ARBA" id="ARBA00022741"/>
    </source>
</evidence>
<reference evidence="11" key="1">
    <citation type="submission" date="2021-01" db="EMBL/GenBank/DDBJ databases">
        <authorList>
            <person name="Corre E."/>
            <person name="Pelletier E."/>
            <person name="Niang G."/>
            <person name="Scheremetjew M."/>
            <person name="Finn R."/>
            <person name="Kale V."/>
            <person name="Holt S."/>
            <person name="Cochrane G."/>
            <person name="Meng A."/>
            <person name="Brown T."/>
            <person name="Cohen L."/>
        </authorList>
    </citation>
    <scope>NUCLEOTIDE SEQUENCE</scope>
    <source>
        <strain evidence="11">UTEX LB 2760</strain>
    </source>
</reference>
<evidence type="ECO:0000256" key="2">
    <source>
        <dbReference type="ARBA" id="ARBA00005180"/>
    </source>
</evidence>
<comment type="cofactor">
    <cofactor evidence="1">
        <name>Mg(2+)</name>
        <dbReference type="ChEBI" id="CHEBI:18420"/>
    </cofactor>
</comment>
<keyword evidence="5" id="KW-0021">Allosteric enzyme</keyword>
<dbReference type="CDD" id="cd06223">
    <property type="entry name" value="PRTases_typeI"/>
    <property type="match status" value="1"/>
</dbReference>
<dbReference type="SUPFAM" id="SSF53271">
    <property type="entry name" value="PRTase-like"/>
    <property type="match status" value="1"/>
</dbReference>
<dbReference type="InterPro" id="IPR029057">
    <property type="entry name" value="PRTase-like"/>
</dbReference>
<dbReference type="AlphaFoldDB" id="A0A7S0FY68"/>
<accession>A0A7S0FY68</accession>
<sequence>MEVADMECVVVHPKTNQLKALMTIIRDRDTSRADWIFYADRVIRLVVEHALNFLPVAVKEVTTPVDEATYSGLAFLNKIVGVSIIRGGEAMENALRSCCRNIRIGKILIQRDESTSMPVYYYSKLPDDIHKRHVLLLDPMLATGGSLLTATRVLLDSGVREEKIIAVTVIAAADGIRAVTKKHPLIRIVTAEVDEHLNDRKYILPGCGDFGDRYFGTEN</sequence>
<evidence type="ECO:0000256" key="5">
    <source>
        <dbReference type="ARBA" id="ARBA00022533"/>
    </source>
</evidence>
<protein>
    <recommendedName>
        <fullName evidence="4">uracil phosphoribosyltransferase</fullName>
        <ecNumber evidence="4">2.4.2.9</ecNumber>
    </recommendedName>
</protein>
<dbReference type="Gene3D" id="3.40.50.2020">
    <property type="match status" value="1"/>
</dbReference>
<evidence type="ECO:0000256" key="4">
    <source>
        <dbReference type="ARBA" id="ARBA00011894"/>
    </source>
</evidence>
<dbReference type="InterPro" id="IPR000836">
    <property type="entry name" value="PRTase_dom"/>
</dbReference>
<keyword evidence="7" id="KW-0808">Transferase</keyword>
<dbReference type="EMBL" id="HBEK01000666">
    <property type="protein sequence ID" value="CAD8390047.1"/>
    <property type="molecule type" value="Transcribed_RNA"/>
</dbReference>
<comment type="pathway">
    <text evidence="2">Pyrimidine metabolism; UMP biosynthesis via salvage pathway; UMP from uracil: step 1/1.</text>
</comment>